<evidence type="ECO:0008006" key="3">
    <source>
        <dbReference type="Google" id="ProtNLM"/>
    </source>
</evidence>
<accession>A0ABP6ZJW3</accession>
<keyword evidence="2" id="KW-1185">Reference proteome</keyword>
<dbReference type="Gene3D" id="3.40.50.300">
    <property type="entry name" value="P-loop containing nucleotide triphosphate hydrolases"/>
    <property type="match status" value="1"/>
</dbReference>
<organism evidence="1 2">
    <name type="scientific">Microlunatus ginsengisoli</name>
    <dbReference type="NCBI Taxonomy" id="363863"/>
    <lineage>
        <taxon>Bacteria</taxon>
        <taxon>Bacillati</taxon>
        <taxon>Actinomycetota</taxon>
        <taxon>Actinomycetes</taxon>
        <taxon>Propionibacteriales</taxon>
        <taxon>Propionibacteriaceae</taxon>
        <taxon>Microlunatus</taxon>
    </lineage>
</organism>
<gene>
    <name evidence="1" type="ORF">GCM10022236_12500</name>
</gene>
<dbReference type="Proteomes" id="UP001501490">
    <property type="component" value="Unassembled WGS sequence"/>
</dbReference>
<dbReference type="RefSeq" id="WP_344802469.1">
    <property type="nucleotide sequence ID" value="NZ_BAABAB010000007.1"/>
</dbReference>
<evidence type="ECO:0000313" key="2">
    <source>
        <dbReference type="Proteomes" id="UP001501490"/>
    </source>
</evidence>
<name>A0ABP6ZJW3_9ACTN</name>
<proteinExistence type="predicted"/>
<reference evidence="2" key="1">
    <citation type="journal article" date="2019" name="Int. J. Syst. Evol. Microbiol.">
        <title>The Global Catalogue of Microorganisms (GCM) 10K type strain sequencing project: providing services to taxonomists for standard genome sequencing and annotation.</title>
        <authorList>
            <consortium name="The Broad Institute Genomics Platform"/>
            <consortium name="The Broad Institute Genome Sequencing Center for Infectious Disease"/>
            <person name="Wu L."/>
            <person name="Ma J."/>
        </authorList>
    </citation>
    <scope>NUCLEOTIDE SEQUENCE [LARGE SCALE GENOMIC DNA]</scope>
    <source>
        <strain evidence="2">JCM 16929</strain>
    </source>
</reference>
<dbReference type="InterPro" id="IPR027417">
    <property type="entry name" value="P-loop_NTPase"/>
</dbReference>
<protein>
    <recommendedName>
        <fullName evidence="3">ABC transporter</fullName>
    </recommendedName>
</protein>
<dbReference type="EMBL" id="BAABAB010000007">
    <property type="protein sequence ID" value="GAA3612152.1"/>
    <property type="molecule type" value="Genomic_DNA"/>
</dbReference>
<dbReference type="SUPFAM" id="SSF52540">
    <property type="entry name" value="P-loop containing nucleoside triphosphate hydrolases"/>
    <property type="match status" value="1"/>
</dbReference>
<evidence type="ECO:0000313" key="1">
    <source>
        <dbReference type="EMBL" id="GAA3612152.1"/>
    </source>
</evidence>
<comment type="caution">
    <text evidence="1">The sequence shown here is derived from an EMBL/GenBank/DDBJ whole genome shotgun (WGS) entry which is preliminary data.</text>
</comment>
<sequence>MTDEREPLVVADGLSLRTKQGPVFADLHFTWPGLGPVAVTGPAGSGRSSVLLAVGGRMRGLTGRLSVAGIDAIRRPAEVRAITSVARIADLVRLESRLRVAECITERALIDAVAPQRAEVGFGRLESTLGVAFPRQALVDDLPALEQTVLAVVLATLRPARLVLLDDADARIDLADQQRLFEALRTICATLDTAIAFGTTETAALPADLARLDLTRPDSVTAPKD</sequence>